<reference evidence="6" key="1">
    <citation type="submission" date="2020-05" db="EMBL/GenBank/DDBJ databases">
        <authorList>
            <person name="Chiriac C."/>
            <person name="Salcher M."/>
            <person name="Ghai R."/>
            <person name="Kavagutti S V."/>
        </authorList>
    </citation>
    <scope>NUCLEOTIDE SEQUENCE</scope>
</reference>
<protein>
    <submittedName>
        <fullName evidence="6">Tip attachment protein J</fullName>
    </submittedName>
</protein>
<dbReference type="PROSITE" id="PS51935">
    <property type="entry name" value="NLPC_P60"/>
    <property type="match status" value="1"/>
</dbReference>
<dbReference type="GO" id="GO:0008234">
    <property type="term" value="F:cysteine-type peptidase activity"/>
    <property type="evidence" value="ECO:0007669"/>
    <property type="project" value="UniProtKB-KW"/>
</dbReference>
<dbReference type="InterPro" id="IPR000064">
    <property type="entry name" value="NLP_P60_dom"/>
</dbReference>
<evidence type="ECO:0000256" key="3">
    <source>
        <dbReference type="ARBA" id="ARBA00022801"/>
    </source>
</evidence>
<dbReference type="SUPFAM" id="SSF54001">
    <property type="entry name" value="Cysteine proteinases"/>
    <property type="match status" value="1"/>
</dbReference>
<feature type="domain" description="NlpC/P60" evidence="5">
    <location>
        <begin position="1"/>
        <end position="127"/>
    </location>
</feature>
<dbReference type="GO" id="GO:0001897">
    <property type="term" value="P:symbiont-mediated cytolysis of host cell"/>
    <property type="evidence" value="ECO:0007669"/>
    <property type="project" value="UniProtKB-ARBA"/>
</dbReference>
<comment type="similarity">
    <text evidence="1">Belongs to the peptidase C40 family.</text>
</comment>
<dbReference type="Pfam" id="PF13550">
    <property type="entry name" value="Phage-tail_3"/>
    <property type="match status" value="1"/>
</dbReference>
<keyword evidence="2" id="KW-0645">Protease</keyword>
<evidence type="ECO:0000256" key="4">
    <source>
        <dbReference type="ARBA" id="ARBA00022807"/>
    </source>
</evidence>
<organism evidence="6">
    <name type="scientific">uncultured Caudovirales phage</name>
    <dbReference type="NCBI Taxonomy" id="2100421"/>
    <lineage>
        <taxon>Viruses</taxon>
        <taxon>Duplodnaviria</taxon>
        <taxon>Heunggongvirae</taxon>
        <taxon>Uroviricota</taxon>
        <taxon>Caudoviricetes</taxon>
        <taxon>Peduoviridae</taxon>
        <taxon>Maltschvirus</taxon>
        <taxon>Maltschvirus maltsch</taxon>
    </lineage>
</organism>
<dbReference type="NCBIfam" id="NF040662">
    <property type="entry name" value="attach_TipJ_rel"/>
    <property type="match status" value="1"/>
</dbReference>
<dbReference type="InterPro" id="IPR038765">
    <property type="entry name" value="Papain-like_cys_pep_sf"/>
</dbReference>
<sequence length="1483" mass="162546">MNYDKYIGLPYKNNGRDAAGVDCWGLVCLFYKDELGIELPSYIDDYVGPNDPSVVSLVNNYKDQWTSTTTPNVGNVVLFNILGEPTHVGVYVGNNKFLHARDGKDVVIESLNNVKWTKRLEGIYEYTTAKQVEVVGVPHPLKTQIYRDWTVAGTTVLDFVNFTKQKYNTSTRFINSMRLVVDGVPVPQSEWATTILQPGQTIAYRAVAEGNNTFRMALMIAVAVYAGPAAGGLGFTAGTAAYSATQIGLTMAGMALVNAIMPIRQPTMNDPGQAGTLNLFTGSANQANKFGSIPVVLGKVRMTGLLGANAYVESLTDTTVLNLLVVWGFGPLSITDICVGANPIVNYYQGLPQDIPQPVNLSGIEGEDTVSFDKLYGNDVEQAFKQVELANLDNSTHWESIEFIQESTRVDVALSFPEGMRQINTENGDVNQTLAEVELQLGVWNGSAFDYSTTATSPFAMGNYASPTPSATALIDFILPSFYDNPTTQEHVPLYRYTLYVMLPGGGTRRIDGAATDNKYGNPSSALQQIYRNGSYQNLLPTDSTSNNIVFDFLPSVPNGCKKLYLICTYGNDSLVEITDTTVLGTGVSLSNNVVSYLGDYLGSQGLAIVPTRMSEEAPEGGPILTGQTRITIASGRLYTPGSTNPVSSVPETIWTTRDFAGLPVGNATDNAPILRDWGVWNVGNTDDTNFDHVMNVTFQYSGYYNIEAAADDFGAVYINTRKILDIPNPGFFESVSALEYIEAGTYPVRVTATNTAGRRSVAVKITYNPSGINSVATTYTALSFGNPGFFYKRKNPFNFVYRFRDLPKARYSVRVRRTNSSDAAPTGQKVQNYFKVILYNAVCFNNSKPMVNPPGCYLARSAIRVQSSNTANGSIDGVNAMLETIAWEWDSTANSWIKRATNNPAALFCYVLMHPANAFKMTIADVASKIDLDKIKYWTDFCKGNNFANIKFTYNTIISNTSSVMDVLRDICAAGMASPIYVDGKWSVVIDEPRSHTTQYFTQHNSWGFESTKALPRLPHAFRITINDENLAYQPKEYYVYNYGYGDGTNGTTPATLFETLTLPGVTNADQAKFMARWHLAQIVLRPETYTLNTDFEYLVCQRGDVVKVVHEVPQWGIGSGRIKTITDSTTLVLTEPMYLTAGTNYSILVRTNSQTTPDGIAKTLAAITTTGWYDTVTLTTAIISGDNIEVDNLFLLGQSTSVSHQLVVLSIEPTTNVGAKLTLVDYSPEIYTKDLSQLLVYNSDITPTSTYVVQNTINFAPIISQITSDSALSEQISGNTYQNVLLISFSNRVDLSKNAEKIQVQVIAGDADFTDNALEGIYVINKDQSSLTVTGLKTNSTYKVRARYTSGDQKITGPWSDTYYTVNSGKNTNNFSINTTLVMDLAGTFITATPTVLVATSDFDHYEFRMIKDTGTEDIWDYTGTTVMTDVAVGKFDLTKQTKPRISFAGVSYRVACRAVDKNGNYSDVSALGTIVVKTIQ</sequence>
<dbReference type="PANTHER" id="PTHR47053:SF1">
    <property type="entry name" value="MUREIN DD-ENDOPEPTIDASE MEPH-RELATED"/>
    <property type="match status" value="1"/>
</dbReference>
<evidence type="ECO:0000256" key="2">
    <source>
        <dbReference type="ARBA" id="ARBA00022670"/>
    </source>
</evidence>
<dbReference type="GO" id="GO:0006508">
    <property type="term" value="P:proteolysis"/>
    <property type="evidence" value="ECO:0007669"/>
    <property type="project" value="UniProtKB-KW"/>
</dbReference>
<name>A0A6J7WL04_9CAUD</name>
<keyword evidence="4" id="KW-0788">Thiol protease</keyword>
<accession>A0A6J7WL04</accession>
<evidence type="ECO:0000259" key="5">
    <source>
        <dbReference type="PROSITE" id="PS51935"/>
    </source>
</evidence>
<dbReference type="InterPro" id="IPR051202">
    <property type="entry name" value="Peptidase_C40"/>
</dbReference>
<dbReference type="PANTHER" id="PTHR47053">
    <property type="entry name" value="MUREIN DD-ENDOPEPTIDASE MEPH-RELATED"/>
    <property type="match status" value="1"/>
</dbReference>
<keyword evidence="3" id="KW-0378">Hydrolase</keyword>
<proteinExistence type="inferred from homology"/>
<evidence type="ECO:0000256" key="1">
    <source>
        <dbReference type="ARBA" id="ARBA00007074"/>
    </source>
</evidence>
<dbReference type="InterPro" id="IPR032876">
    <property type="entry name" value="J_dom"/>
</dbReference>
<gene>
    <name evidence="6" type="ORF">UFOVP218_24</name>
</gene>
<evidence type="ECO:0000313" key="6">
    <source>
        <dbReference type="EMBL" id="CAB5218510.1"/>
    </source>
</evidence>
<dbReference type="EMBL" id="LR798261">
    <property type="protein sequence ID" value="CAB5218510.1"/>
    <property type="molecule type" value="Genomic_DNA"/>
</dbReference>
<dbReference type="Pfam" id="PF00877">
    <property type="entry name" value="NLPC_P60"/>
    <property type="match status" value="1"/>
</dbReference>
<dbReference type="Gene3D" id="3.90.1720.10">
    <property type="entry name" value="endopeptidase domain like (from Nostoc punctiforme)"/>
    <property type="match status" value="1"/>
</dbReference>